<dbReference type="GO" id="GO:0005615">
    <property type="term" value="C:extracellular space"/>
    <property type="evidence" value="ECO:0007669"/>
    <property type="project" value="TreeGrafter"/>
</dbReference>
<dbReference type="SUPFAM" id="SSF82153">
    <property type="entry name" value="FAS1 domain"/>
    <property type="match status" value="2"/>
</dbReference>
<feature type="chain" id="PRO_5005832938" evidence="1">
    <location>
        <begin position="22"/>
        <end position="333"/>
    </location>
</feature>
<feature type="domain" description="FAS1" evidence="2">
    <location>
        <begin position="33"/>
        <end position="169"/>
    </location>
</feature>
<evidence type="ECO:0000313" key="3">
    <source>
        <dbReference type="EMBL" id="KOY51983.1"/>
    </source>
</evidence>
<dbReference type="RefSeq" id="WP_053974125.1">
    <property type="nucleotide sequence ID" value="NZ_FNUE01000001.1"/>
</dbReference>
<evidence type="ECO:0000313" key="4">
    <source>
        <dbReference type="EMBL" id="SED98356.1"/>
    </source>
</evidence>
<feature type="domain" description="FAS1" evidence="2">
    <location>
        <begin position="181"/>
        <end position="329"/>
    </location>
</feature>
<dbReference type="Gene3D" id="2.30.180.10">
    <property type="entry name" value="FAS1 domain"/>
    <property type="match status" value="2"/>
</dbReference>
<dbReference type="PROSITE" id="PS50213">
    <property type="entry name" value="FAS1"/>
    <property type="match status" value="2"/>
</dbReference>
<reference evidence="4 6" key="2">
    <citation type="submission" date="2016-10" db="EMBL/GenBank/DDBJ databases">
        <authorList>
            <person name="Varghese N."/>
            <person name="Submissions S."/>
        </authorList>
    </citation>
    <scope>NUCLEOTIDE SEQUENCE [LARGE SCALE GENOMIC DNA]</scope>
    <source>
        <strain evidence="4 6">DSW-5</strain>
    </source>
</reference>
<dbReference type="PROSITE" id="PS51257">
    <property type="entry name" value="PROKAR_LIPOPROTEIN"/>
    <property type="match status" value="1"/>
</dbReference>
<organism evidence="3 5">
    <name type="scientific">Polaribacter dokdonensis DSW-5</name>
    <dbReference type="NCBI Taxonomy" id="1300348"/>
    <lineage>
        <taxon>Bacteria</taxon>
        <taxon>Pseudomonadati</taxon>
        <taxon>Bacteroidota</taxon>
        <taxon>Flavobacteriia</taxon>
        <taxon>Flavobacteriales</taxon>
        <taxon>Flavobacteriaceae</taxon>
    </lineage>
</organism>
<protein>
    <submittedName>
        <fullName evidence="3">Secreted/surface protein</fullName>
    </submittedName>
    <submittedName>
        <fullName evidence="4">Uncaracterized surface protein containing fasciclin (FAS1) repeats</fullName>
    </submittedName>
</protein>
<dbReference type="Proteomes" id="UP000183071">
    <property type="component" value="Unassembled WGS sequence"/>
</dbReference>
<dbReference type="Pfam" id="PF02469">
    <property type="entry name" value="Fasciclin"/>
    <property type="match status" value="2"/>
</dbReference>
<dbReference type="EMBL" id="FNUE01000001">
    <property type="protein sequence ID" value="SED98356.1"/>
    <property type="molecule type" value="Genomic_DNA"/>
</dbReference>
<dbReference type="EMBL" id="LGBR01000001">
    <property type="protein sequence ID" value="KOY51983.1"/>
    <property type="molecule type" value="Genomic_DNA"/>
</dbReference>
<accession>A0A0M9CGG5</accession>
<dbReference type="InterPro" id="IPR036378">
    <property type="entry name" value="FAS1_dom_sf"/>
</dbReference>
<dbReference type="SMART" id="SM00554">
    <property type="entry name" value="FAS1"/>
    <property type="match status" value="2"/>
</dbReference>
<keyword evidence="6" id="KW-1185">Reference proteome</keyword>
<dbReference type="Proteomes" id="UP000037716">
    <property type="component" value="Unassembled WGS sequence"/>
</dbReference>
<evidence type="ECO:0000313" key="5">
    <source>
        <dbReference type="Proteomes" id="UP000037716"/>
    </source>
</evidence>
<comment type="caution">
    <text evidence="3">The sequence shown here is derived from an EMBL/GenBank/DDBJ whole genome shotgun (WGS) entry which is preliminary data.</text>
</comment>
<evidence type="ECO:0000259" key="2">
    <source>
        <dbReference type="PROSITE" id="PS50213"/>
    </source>
</evidence>
<dbReference type="InterPro" id="IPR050904">
    <property type="entry name" value="Adhesion/Biosynth-related"/>
</dbReference>
<dbReference type="STRING" id="1300348.I602_1543"/>
<keyword evidence="1" id="KW-0732">Signal</keyword>
<feature type="signal peptide" evidence="1">
    <location>
        <begin position="1"/>
        <end position="21"/>
    </location>
</feature>
<dbReference type="AlphaFoldDB" id="A0A0M9CGG5"/>
<sequence length="333" mass="34546">MKNLNILKYAFISLLTLGVMTSCETTSSYEAELPSIANIAVTNSDFSTLEAAAVAGGVAGVLSNSNPNNPSGAYTVFAPTNDAFARLGLNEQTLGVLQKPFLTNTLLYHVSNGNLAGSSITNGGSSTSALTLDRRFITRGNDTYINGSKILATDVMASNGTVHVIDKVMIATGVDIVQSAIALQSANVFTSPELSYLVEAVVYAELVDALTASDGSPSFTVFAPTDQAFIDLGAALGLTFTQPSDIRQLPKETVQNVLLNHVIANDGKFTSELSAGVVTPLGGDELTLGAFTNGTLTVTGVGNGGEVANMAIPDVQTTNGIVHVIDRVLLPNL</sequence>
<dbReference type="PATRIC" id="fig|1300348.6.peg.1542"/>
<dbReference type="OrthoDB" id="9800666at2"/>
<dbReference type="InterPro" id="IPR000782">
    <property type="entry name" value="FAS1_domain"/>
</dbReference>
<gene>
    <name evidence="3" type="ORF">I602_1543</name>
    <name evidence="4" type="ORF">SAMN05444353_0222</name>
</gene>
<evidence type="ECO:0000256" key="1">
    <source>
        <dbReference type="SAM" id="SignalP"/>
    </source>
</evidence>
<reference evidence="3 5" key="1">
    <citation type="submission" date="2015-07" db="EMBL/GenBank/DDBJ databases">
        <title>Genome of Polaribacter dokdonenesis DSW-5, isolated from seawater off Dokdo in Korea.</title>
        <authorList>
            <person name="Yoon K."/>
            <person name="Song J.Y."/>
            <person name="Kim J.F."/>
        </authorList>
    </citation>
    <scope>NUCLEOTIDE SEQUENCE [LARGE SCALE GENOMIC DNA]</scope>
    <source>
        <strain evidence="3 5">DSW-5</strain>
    </source>
</reference>
<dbReference type="PANTHER" id="PTHR10900">
    <property type="entry name" value="PERIOSTIN-RELATED"/>
    <property type="match status" value="1"/>
</dbReference>
<evidence type="ECO:0000313" key="6">
    <source>
        <dbReference type="Proteomes" id="UP000183071"/>
    </source>
</evidence>
<dbReference type="PANTHER" id="PTHR10900:SF77">
    <property type="entry name" value="FI19380P1"/>
    <property type="match status" value="1"/>
</dbReference>
<name>A0A0M9CGG5_9FLAO</name>
<proteinExistence type="predicted"/>